<gene>
    <name evidence="2" type="ORF">KUV50_00085</name>
</gene>
<accession>A0A953HQL7</accession>
<comment type="caution">
    <text evidence="2">The sequence shown here is derived from an EMBL/GenBank/DDBJ whole genome shotgun (WGS) entry which is preliminary data.</text>
</comment>
<name>A0A953HQL7_9BACT</name>
<dbReference type="SUPFAM" id="SSF51735">
    <property type="entry name" value="NAD(P)-binding Rossmann-fold domains"/>
    <property type="match status" value="1"/>
</dbReference>
<dbReference type="Proteomes" id="UP000753961">
    <property type="component" value="Unassembled WGS sequence"/>
</dbReference>
<dbReference type="Gene3D" id="3.40.50.720">
    <property type="entry name" value="NAD(P)-binding Rossmann-like Domain"/>
    <property type="match status" value="1"/>
</dbReference>
<dbReference type="Pfam" id="PF13561">
    <property type="entry name" value="adh_short_C2"/>
    <property type="match status" value="1"/>
</dbReference>
<dbReference type="AlphaFoldDB" id="A0A953HQL7"/>
<dbReference type="PANTHER" id="PTHR42760">
    <property type="entry name" value="SHORT-CHAIN DEHYDROGENASES/REDUCTASES FAMILY MEMBER"/>
    <property type="match status" value="1"/>
</dbReference>
<keyword evidence="3" id="KW-1185">Reference proteome</keyword>
<evidence type="ECO:0000256" key="1">
    <source>
        <dbReference type="ARBA" id="ARBA00006484"/>
    </source>
</evidence>
<dbReference type="EMBL" id="JAHVHU010000001">
    <property type="protein sequence ID" value="MBY5956511.1"/>
    <property type="molecule type" value="Genomic_DNA"/>
</dbReference>
<dbReference type="InterPro" id="IPR002347">
    <property type="entry name" value="SDR_fam"/>
</dbReference>
<organism evidence="2 3">
    <name type="scientific">Membranihabitans marinus</name>
    <dbReference type="NCBI Taxonomy" id="1227546"/>
    <lineage>
        <taxon>Bacteria</taxon>
        <taxon>Pseudomonadati</taxon>
        <taxon>Bacteroidota</taxon>
        <taxon>Saprospiria</taxon>
        <taxon>Saprospirales</taxon>
        <taxon>Saprospiraceae</taxon>
        <taxon>Membranihabitans</taxon>
    </lineage>
</organism>
<dbReference type="PRINTS" id="PR00081">
    <property type="entry name" value="GDHRDH"/>
</dbReference>
<dbReference type="GO" id="GO:0016616">
    <property type="term" value="F:oxidoreductase activity, acting on the CH-OH group of donors, NAD or NADP as acceptor"/>
    <property type="evidence" value="ECO:0007669"/>
    <property type="project" value="TreeGrafter"/>
</dbReference>
<sequence length="259" mass="28082">MKSIYSLANQTIWVIGGAGYLGRHIVATLLEQNYHVVCADINGRAAEFAENLEHPETLYPVELDARNEKAIDRFIEEQIADTGVPDGLVILTYGAAGKKLEEMTGADFDQASQLGVTSTFLLARSVGLHMVEQGRGQIVLFSSMYGMVSPDPNMYLPPMKANPIEYGVGKAGIIQMTKYLAVLWGRTGVRVNCISPGPFPSEQVQAETPEFIDRLSNKVPLGRIGAPKEIAGPVLFLLSDASSFVTGHNLVVDGGWTAW</sequence>
<proteinExistence type="inferred from homology"/>
<protein>
    <submittedName>
        <fullName evidence="2">SDR family oxidoreductase</fullName>
    </submittedName>
</protein>
<evidence type="ECO:0000313" key="3">
    <source>
        <dbReference type="Proteomes" id="UP000753961"/>
    </source>
</evidence>
<dbReference type="InterPro" id="IPR036291">
    <property type="entry name" value="NAD(P)-bd_dom_sf"/>
</dbReference>
<reference evidence="2" key="1">
    <citation type="submission" date="2021-06" db="EMBL/GenBank/DDBJ databases">
        <title>44 bacteria genomes isolated from Dapeng, Shenzhen.</title>
        <authorList>
            <person name="Zheng W."/>
            <person name="Yu S."/>
            <person name="Huang Y."/>
        </authorList>
    </citation>
    <scope>NUCLEOTIDE SEQUENCE</scope>
    <source>
        <strain evidence="2">DP5N28-2</strain>
    </source>
</reference>
<comment type="similarity">
    <text evidence="1">Belongs to the short-chain dehydrogenases/reductases (SDR) family.</text>
</comment>
<evidence type="ECO:0000313" key="2">
    <source>
        <dbReference type="EMBL" id="MBY5956511.1"/>
    </source>
</evidence>
<dbReference type="RefSeq" id="WP_222578036.1">
    <property type="nucleotide sequence ID" value="NZ_JAHVHU010000001.1"/>
</dbReference>